<dbReference type="KEGG" id="crq:GCK72_001916"/>
<evidence type="ECO:0000313" key="2">
    <source>
        <dbReference type="Proteomes" id="UP000483820"/>
    </source>
</evidence>
<comment type="caution">
    <text evidence="1">The sequence shown here is derived from an EMBL/GenBank/DDBJ whole genome shotgun (WGS) entry which is preliminary data.</text>
</comment>
<sequence length="145" mass="16710">MDSVSSVPVDQLASYDNASSLLASGHHLAINSMTFQESFQKSKVIDVAYVEVDVDALDDTDCDDDVEGVWTDPDRRIAAWATCNTCHVALAENRRLMNRSFWKRVGRAPQVGRRSGWSNNRFRADDDDFWREFEKFRMRVEQEEE</sequence>
<evidence type="ECO:0000313" key="1">
    <source>
        <dbReference type="EMBL" id="KAF1770098.1"/>
    </source>
</evidence>
<proteinExistence type="predicted"/>
<protein>
    <submittedName>
        <fullName evidence="1">Uncharacterized protein</fullName>
    </submittedName>
</protein>
<dbReference type="CTD" id="78773315"/>
<dbReference type="RefSeq" id="XP_053591825.1">
    <property type="nucleotide sequence ID" value="XM_053723180.1"/>
</dbReference>
<dbReference type="Proteomes" id="UP000483820">
    <property type="component" value="Chromosome I"/>
</dbReference>
<reference evidence="1 2" key="1">
    <citation type="submission" date="2019-12" db="EMBL/GenBank/DDBJ databases">
        <title>Chromosome-level assembly of the Caenorhabditis remanei genome.</title>
        <authorList>
            <person name="Teterina A.A."/>
            <person name="Willis J.H."/>
            <person name="Phillips P.C."/>
        </authorList>
    </citation>
    <scope>NUCLEOTIDE SEQUENCE [LARGE SCALE GENOMIC DNA]</scope>
    <source>
        <strain evidence="1 2">PX506</strain>
        <tissue evidence="1">Whole organism</tissue>
    </source>
</reference>
<dbReference type="AlphaFoldDB" id="A0A6A5HQB7"/>
<name>A0A6A5HQB7_CAERE</name>
<gene>
    <name evidence="1" type="ORF">GCK72_001916</name>
</gene>
<accession>A0A6A5HQB7</accession>
<dbReference type="EMBL" id="WUAV01000001">
    <property type="protein sequence ID" value="KAF1770098.1"/>
    <property type="molecule type" value="Genomic_DNA"/>
</dbReference>
<organism evidence="1 2">
    <name type="scientific">Caenorhabditis remanei</name>
    <name type="common">Caenorhabditis vulgaris</name>
    <dbReference type="NCBI Taxonomy" id="31234"/>
    <lineage>
        <taxon>Eukaryota</taxon>
        <taxon>Metazoa</taxon>
        <taxon>Ecdysozoa</taxon>
        <taxon>Nematoda</taxon>
        <taxon>Chromadorea</taxon>
        <taxon>Rhabditida</taxon>
        <taxon>Rhabditina</taxon>
        <taxon>Rhabditomorpha</taxon>
        <taxon>Rhabditoidea</taxon>
        <taxon>Rhabditidae</taxon>
        <taxon>Peloderinae</taxon>
        <taxon>Caenorhabditis</taxon>
    </lineage>
</organism>
<dbReference type="GeneID" id="78773315"/>